<reference evidence="1" key="1">
    <citation type="submission" date="2020-05" db="EMBL/GenBank/DDBJ databases">
        <authorList>
            <person name="Chiriac C."/>
            <person name="Salcher M."/>
            <person name="Ghai R."/>
            <person name="Kavagutti S V."/>
        </authorList>
    </citation>
    <scope>NUCLEOTIDE SEQUENCE</scope>
</reference>
<evidence type="ECO:0000313" key="1">
    <source>
        <dbReference type="EMBL" id="CAB4645071.1"/>
    </source>
</evidence>
<gene>
    <name evidence="1" type="ORF">UFOPK2234_00145</name>
</gene>
<dbReference type="Gene3D" id="3.20.20.120">
    <property type="entry name" value="Enolase-like C-terminal domain"/>
    <property type="match status" value="1"/>
</dbReference>
<name>A0A6J6K5H4_9ZZZZ</name>
<dbReference type="InterPro" id="IPR036849">
    <property type="entry name" value="Enolase-like_C_sf"/>
</dbReference>
<dbReference type="EMBL" id="CAEZWG010000013">
    <property type="protein sequence ID" value="CAB4645071.1"/>
    <property type="molecule type" value="Genomic_DNA"/>
</dbReference>
<protein>
    <submittedName>
        <fullName evidence="1">Unannotated protein</fullName>
    </submittedName>
</protein>
<accession>A0A6J6K5H4</accession>
<dbReference type="AlphaFoldDB" id="A0A6J6K5H4"/>
<organism evidence="1">
    <name type="scientific">freshwater metagenome</name>
    <dbReference type="NCBI Taxonomy" id="449393"/>
    <lineage>
        <taxon>unclassified sequences</taxon>
        <taxon>metagenomes</taxon>
        <taxon>ecological metagenomes</taxon>
    </lineage>
</organism>
<sequence>MNLPVVISSALDSSVGISHGLALAMATPNLYGACGLGTVGLLEGDVTSQPLLPENGFLSPRRINPDLLDRYRAKTERQKWWQDRVNKISSGGLN</sequence>
<dbReference type="SUPFAM" id="SSF51604">
    <property type="entry name" value="Enolase C-terminal domain-like"/>
    <property type="match status" value="1"/>
</dbReference>
<proteinExistence type="predicted"/>